<dbReference type="Proteomes" id="UP000294739">
    <property type="component" value="Unassembled WGS sequence"/>
</dbReference>
<keyword evidence="6" id="KW-0663">Pyridoxal phosphate</keyword>
<accession>A0A4R5DNV5</accession>
<dbReference type="InterPro" id="IPR015422">
    <property type="entry name" value="PyrdxlP-dep_Trfase_small"/>
</dbReference>
<dbReference type="GO" id="GO:0008483">
    <property type="term" value="F:transaminase activity"/>
    <property type="evidence" value="ECO:0007669"/>
    <property type="project" value="UniProtKB-KW"/>
</dbReference>
<reference evidence="9 10" key="1">
    <citation type="submission" date="2019-03" db="EMBL/GenBank/DDBJ databases">
        <title>Draft genome sequences of novel Actinobacteria.</title>
        <authorList>
            <person name="Sahin N."/>
            <person name="Ay H."/>
            <person name="Saygin H."/>
        </authorList>
    </citation>
    <scope>NUCLEOTIDE SEQUENCE [LARGE SCALE GENOMIC DNA]</scope>
    <source>
        <strain evidence="9 10">5K138</strain>
    </source>
</reference>
<dbReference type="InterPro" id="IPR015424">
    <property type="entry name" value="PyrdxlP-dep_Trfase"/>
</dbReference>
<keyword evidence="4 9" id="KW-0032">Aminotransferase</keyword>
<evidence type="ECO:0000256" key="1">
    <source>
        <dbReference type="ARBA" id="ARBA00001933"/>
    </source>
</evidence>
<dbReference type="Pfam" id="PF00155">
    <property type="entry name" value="Aminotran_1_2"/>
    <property type="match status" value="1"/>
</dbReference>
<evidence type="ECO:0000313" key="10">
    <source>
        <dbReference type="Proteomes" id="UP000294739"/>
    </source>
</evidence>
<dbReference type="SUPFAM" id="SSF53383">
    <property type="entry name" value="PLP-dependent transferases"/>
    <property type="match status" value="1"/>
</dbReference>
<sequence length="468" mass="50687">MLGAGLSPGARESLSVDPREVCDVSHQSSPNRKTTDAAAATGSRLDSYVDRYATRTHGMTASEVRSLFAVASRPEVVSLAGGMPNISGLPLDVVGSLVHELVDKRGMTALQYGSGQGDPTLREQICEVMRPVGIAAHPDDVTVTVGSQQALDLVTRIFIDPGDVILAEAPSYVGALGTFRSYQANVVHVEMDDDGLVPARLREAIATVRASGSAIKFLYTIPSYHNPAGVTLTPQRRAEILEICRHADVLVIEDDPYGLLGFDGEVPRALRADDAEQVIYLGSFSKTFAPGFRVGWALAPHAVREKLVLAAENSVLCPPAFSQLAVSDYLAGHDWLAQVKDFREAYRERRDAMLESLDDLMPAGAQWTKPTGGFYVWLTLPEGIDAKAMLPRAVTNRVAYVPGTAFFADGFGSRSMRLSYCYPTPERIREGVRRLAQVIEQEMELRATFGAWAATRRPGLDGPAPDQS</sequence>
<keyword evidence="10" id="KW-1185">Reference proteome</keyword>
<evidence type="ECO:0000313" key="9">
    <source>
        <dbReference type="EMBL" id="TDE12605.1"/>
    </source>
</evidence>
<evidence type="ECO:0000259" key="8">
    <source>
        <dbReference type="Pfam" id="PF00155"/>
    </source>
</evidence>
<comment type="caution">
    <text evidence="9">The sequence shown here is derived from an EMBL/GenBank/DDBJ whole genome shotgun (WGS) entry which is preliminary data.</text>
</comment>
<protein>
    <submittedName>
        <fullName evidence="9">PLP-dependent aminotransferase family protein</fullName>
    </submittedName>
</protein>
<evidence type="ECO:0000256" key="6">
    <source>
        <dbReference type="ARBA" id="ARBA00022898"/>
    </source>
</evidence>
<evidence type="ECO:0000256" key="3">
    <source>
        <dbReference type="ARBA" id="ARBA00011738"/>
    </source>
</evidence>
<feature type="domain" description="Aminotransferase class I/classII large" evidence="8">
    <location>
        <begin position="98"/>
        <end position="435"/>
    </location>
</feature>
<evidence type="ECO:0000256" key="4">
    <source>
        <dbReference type="ARBA" id="ARBA00022576"/>
    </source>
</evidence>
<feature type="region of interest" description="Disordered" evidence="7">
    <location>
        <begin position="1"/>
        <end position="41"/>
    </location>
</feature>
<organism evidence="9 10">
    <name type="scientific">Jiangella asiatica</name>
    <dbReference type="NCBI Taxonomy" id="2530372"/>
    <lineage>
        <taxon>Bacteria</taxon>
        <taxon>Bacillati</taxon>
        <taxon>Actinomycetota</taxon>
        <taxon>Actinomycetes</taxon>
        <taxon>Jiangellales</taxon>
        <taxon>Jiangellaceae</taxon>
        <taxon>Jiangella</taxon>
    </lineage>
</organism>
<dbReference type="PANTHER" id="PTHR42790:SF19">
    <property type="entry name" value="KYNURENINE_ALPHA-AMINOADIPATE AMINOTRANSFERASE, MITOCHONDRIAL"/>
    <property type="match status" value="1"/>
</dbReference>
<dbReference type="EMBL" id="SMKZ01000007">
    <property type="protein sequence ID" value="TDE12605.1"/>
    <property type="molecule type" value="Genomic_DNA"/>
</dbReference>
<dbReference type="GO" id="GO:0030170">
    <property type="term" value="F:pyridoxal phosphate binding"/>
    <property type="evidence" value="ECO:0007669"/>
    <property type="project" value="InterPro"/>
</dbReference>
<dbReference type="FunFam" id="3.40.640.10:FF:000053">
    <property type="entry name" value="Aminotransferase, class I"/>
    <property type="match status" value="1"/>
</dbReference>
<gene>
    <name evidence="9" type="ORF">E1269_07115</name>
</gene>
<proteinExistence type="inferred from homology"/>
<dbReference type="AlphaFoldDB" id="A0A4R5DNV5"/>
<evidence type="ECO:0000256" key="2">
    <source>
        <dbReference type="ARBA" id="ARBA00007441"/>
    </source>
</evidence>
<dbReference type="Gene3D" id="3.90.1150.10">
    <property type="entry name" value="Aspartate Aminotransferase, domain 1"/>
    <property type="match status" value="1"/>
</dbReference>
<comment type="subunit">
    <text evidence="3">Homodimer.</text>
</comment>
<comment type="similarity">
    <text evidence="2">Belongs to the class-I pyridoxal-phosphate-dependent aminotransferase family.</text>
</comment>
<dbReference type="OrthoDB" id="199743at2"/>
<dbReference type="InterPro" id="IPR015421">
    <property type="entry name" value="PyrdxlP-dep_Trfase_major"/>
</dbReference>
<keyword evidence="5 9" id="KW-0808">Transferase</keyword>
<dbReference type="InParanoid" id="A0A4R5DNV5"/>
<evidence type="ECO:0000256" key="5">
    <source>
        <dbReference type="ARBA" id="ARBA00022679"/>
    </source>
</evidence>
<evidence type="ECO:0000256" key="7">
    <source>
        <dbReference type="SAM" id="MobiDB-lite"/>
    </source>
</evidence>
<dbReference type="Gene3D" id="3.40.640.10">
    <property type="entry name" value="Type I PLP-dependent aspartate aminotransferase-like (Major domain)"/>
    <property type="match status" value="1"/>
</dbReference>
<dbReference type="InterPro" id="IPR004839">
    <property type="entry name" value="Aminotransferase_I/II_large"/>
</dbReference>
<dbReference type="CDD" id="cd00609">
    <property type="entry name" value="AAT_like"/>
    <property type="match status" value="1"/>
</dbReference>
<dbReference type="PANTHER" id="PTHR42790">
    <property type="entry name" value="AMINOTRANSFERASE"/>
    <property type="match status" value="1"/>
</dbReference>
<dbReference type="GO" id="GO:1901605">
    <property type="term" value="P:alpha-amino acid metabolic process"/>
    <property type="evidence" value="ECO:0007669"/>
    <property type="project" value="TreeGrafter"/>
</dbReference>
<comment type="cofactor">
    <cofactor evidence="1">
        <name>pyridoxal 5'-phosphate</name>
        <dbReference type="ChEBI" id="CHEBI:597326"/>
    </cofactor>
</comment>
<dbReference type="InterPro" id="IPR050859">
    <property type="entry name" value="Class-I_PLP-dep_aminotransf"/>
</dbReference>
<name>A0A4R5DNV5_9ACTN</name>